<feature type="signal peptide" evidence="3">
    <location>
        <begin position="1"/>
        <end position="22"/>
    </location>
</feature>
<evidence type="ECO:0000256" key="2">
    <source>
        <dbReference type="SAM" id="Phobius"/>
    </source>
</evidence>
<keyword evidence="3" id="KW-0732">Signal</keyword>
<reference evidence="6" key="1">
    <citation type="journal article" date="2019" name="Int. J. Syst. Evol. Microbiol.">
        <title>The Global Catalogue of Microorganisms (GCM) 10K type strain sequencing project: providing services to taxonomists for standard genome sequencing and annotation.</title>
        <authorList>
            <consortium name="The Broad Institute Genomics Platform"/>
            <consortium name="The Broad Institute Genome Sequencing Center for Infectious Disease"/>
            <person name="Wu L."/>
            <person name="Ma J."/>
        </authorList>
    </citation>
    <scope>NUCLEOTIDE SEQUENCE [LARGE SCALE GENOMIC DNA]</scope>
    <source>
        <strain evidence="6">NCAIM B.02333</strain>
    </source>
</reference>
<dbReference type="Pfam" id="PF14257">
    <property type="entry name" value="DUF4349"/>
    <property type="match status" value="1"/>
</dbReference>
<evidence type="ECO:0000259" key="4">
    <source>
        <dbReference type="Pfam" id="PF14257"/>
    </source>
</evidence>
<keyword evidence="2" id="KW-0812">Transmembrane</keyword>
<organism evidence="5 6">
    <name type="scientific">Aquipuribacter hungaricus</name>
    <dbReference type="NCBI Taxonomy" id="545624"/>
    <lineage>
        <taxon>Bacteria</taxon>
        <taxon>Bacillati</taxon>
        <taxon>Actinomycetota</taxon>
        <taxon>Actinomycetes</taxon>
        <taxon>Micrococcales</taxon>
        <taxon>Intrasporangiaceae</taxon>
        <taxon>Aquipuribacter</taxon>
    </lineage>
</organism>
<feature type="domain" description="DUF4349" evidence="4">
    <location>
        <begin position="99"/>
        <end position="302"/>
    </location>
</feature>
<feature type="compositionally biased region" description="Gly residues" evidence="1">
    <location>
        <begin position="56"/>
        <end position="75"/>
    </location>
</feature>
<feature type="region of interest" description="Disordered" evidence="1">
    <location>
        <begin position="26"/>
        <end position="89"/>
    </location>
</feature>
<proteinExistence type="predicted"/>
<keyword evidence="6" id="KW-1185">Reference proteome</keyword>
<feature type="compositionally biased region" description="Low complexity" evidence="1">
    <location>
        <begin position="32"/>
        <end position="55"/>
    </location>
</feature>
<evidence type="ECO:0000313" key="6">
    <source>
        <dbReference type="Proteomes" id="UP001595685"/>
    </source>
</evidence>
<protein>
    <submittedName>
        <fullName evidence="5">DUF4349 domain-containing protein</fullName>
    </submittedName>
</protein>
<comment type="caution">
    <text evidence="5">The sequence shown here is derived from an EMBL/GenBank/DDBJ whole genome shotgun (WGS) entry which is preliminary data.</text>
</comment>
<sequence length="320" mass="31169">MVLLALLLAVLLAGCGADGAGATEEQAAGSQADQAPGAVAGPDAGAPAGEAAQDGAAGGAADDGGGSDGADGGAGADAAPDGAAGALPEPGAAAVGRRVVTSSIDVAVDDVPAAAEEVRALAVRAGGEVAAESSSGGQRPRAEIVLRVPADGTPGVMASVAALGSEVARTAESEPVETRLVDLESRTATQRVGVERIRSLLAGATTLEDVLALETELSRRQADLESVDAQRAALADLAALATVTVRLSTPEGVEAAGRDLPPFLDGLRGGWEALGASTSVVLVVLGAVLPFLVVLGVVLALVVAGVRLVRRGRPEAGSTP</sequence>
<name>A0ABV7WK76_9MICO</name>
<dbReference type="Proteomes" id="UP001595685">
    <property type="component" value="Unassembled WGS sequence"/>
</dbReference>
<gene>
    <name evidence="5" type="ORF">ACFOLH_17070</name>
</gene>
<keyword evidence="2" id="KW-0472">Membrane</keyword>
<dbReference type="EMBL" id="JBHRWW010000015">
    <property type="protein sequence ID" value="MFC3690060.1"/>
    <property type="molecule type" value="Genomic_DNA"/>
</dbReference>
<dbReference type="RefSeq" id="WP_376984305.1">
    <property type="nucleotide sequence ID" value="NZ_JBHRWW010000015.1"/>
</dbReference>
<keyword evidence="2" id="KW-1133">Transmembrane helix</keyword>
<accession>A0ABV7WK76</accession>
<dbReference type="InterPro" id="IPR025645">
    <property type="entry name" value="DUF4349"/>
</dbReference>
<feature type="transmembrane region" description="Helical" evidence="2">
    <location>
        <begin position="280"/>
        <end position="304"/>
    </location>
</feature>
<evidence type="ECO:0000313" key="5">
    <source>
        <dbReference type="EMBL" id="MFC3690060.1"/>
    </source>
</evidence>
<feature type="compositionally biased region" description="Low complexity" evidence="1">
    <location>
        <begin position="76"/>
        <end position="89"/>
    </location>
</feature>
<evidence type="ECO:0000256" key="1">
    <source>
        <dbReference type="SAM" id="MobiDB-lite"/>
    </source>
</evidence>
<feature type="chain" id="PRO_5047224513" evidence="3">
    <location>
        <begin position="23"/>
        <end position="320"/>
    </location>
</feature>
<evidence type="ECO:0000256" key="3">
    <source>
        <dbReference type="SAM" id="SignalP"/>
    </source>
</evidence>